<comment type="caution">
    <text evidence="2">The sequence shown here is derived from an EMBL/GenBank/DDBJ whole genome shotgun (WGS) entry which is preliminary data.</text>
</comment>
<keyword evidence="3" id="KW-1185">Reference proteome</keyword>
<reference evidence="2" key="1">
    <citation type="submission" date="2023-05" db="EMBL/GenBank/DDBJ databases">
        <title>Nepenthes gracilis genome sequencing.</title>
        <authorList>
            <person name="Fukushima K."/>
        </authorList>
    </citation>
    <scope>NUCLEOTIDE SEQUENCE</scope>
    <source>
        <strain evidence="2">SING2019-196</strain>
    </source>
</reference>
<evidence type="ECO:0000256" key="1">
    <source>
        <dbReference type="SAM" id="Phobius"/>
    </source>
</evidence>
<dbReference type="EMBL" id="BSYO01000028">
    <property type="protein sequence ID" value="GMH24458.1"/>
    <property type="molecule type" value="Genomic_DNA"/>
</dbReference>
<dbReference type="Pfam" id="PF05212">
    <property type="entry name" value="DUF707"/>
    <property type="match status" value="1"/>
</dbReference>
<accession>A0AAD3T7V0</accession>
<dbReference type="PANTHER" id="PTHR31210">
    <property type="entry name" value="OS06G0731900 PROTEIN"/>
    <property type="match status" value="1"/>
</dbReference>
<proteinExistence type="predicted"/>
<evidence type="ECO:0000313" key="3">
    <source>
        <dbReference type="Proteomes" id="UP001279734"/>
    </source>
</evidence>
<keyword evidence="1" id="KW-0812">Transmembrane</keyword>
<sequence length="344" mass="39850">MNSSTCVSSFSDSKGKSYLWSIFLAASLICGSYFIGSALVENGYKQRISKWQMQVIGTAQDPKSDACRNHCRPLGTESLPSGIIVKTSDLEMRPLWDFSVKLNKLKQSTSLLGMAVGIKQKYVVSKIVEKFLSCAFVVMLFHYDGIVDKWRDLEWSDRVIHLSAKNQTKWWFAKRFLHPDIVAEYDYVFLWDEDLEVETFNPQRYIDIVKQKGLEISQPALNPAKSVVHHQITVRQKKSTVHRRFYKSRGSGRCDDNSTAPPCIGWVEMMAPVFSKAAWRCVWYMIQVPSESQRVDNRSAVRRQSFIEMQKFSKRWKDAVKEDKCWIDMYEPVQQSSHQIRIES</sequence>
<keyword evidence="1" id="KW-0472">Membrane</keyword>
<dbReference type="Proteomes" id="UP001279734">
    <property type="component" value="Unassembled WGS sequence"/>
</dbReference>
<protein>
    <submittedName>
        <fullName evidence="2">Uncharacterized protein</fullName>
    </submittedName>
</protein>
<gene>
    <name evidence="2" type="ORF">Nepgr_026301</name>
</gene>
<keyword evidence="1" id="KW-1133">Transmembrane helix</keyword>
<dbReference type="AlphaFoldDB" id="A0AAD3T7V0"/>
<evidence type="ECO:0000313" key="2">
    <source>
        <dbReference type="EMBL" id="GMH24458.1"/>
    </source>
</evidence>
<dbReference type="PANTHER" id="PTHR31210:SF11">
    <property type="entry name" value="KETOGLUTARATE REDUCTASE TRANS-SPLICING-LIKE PROTEIN, PUTATIVE (DUF707)-RELATED"/>
    <property type="match status" value="1"/>
</dbReference>
<dbReference type="InterPro" id="IPR007877">
    <property type="entry name" value="DUF707"/>
</dbReference>
<organism evidence="2 3">
    <name type="scientific">Nepenthes gracilis</name>
    <name type="common">Slender pitcher plant</name>
    <dbReference type="NCBI Taxonomy" id="150966"/>
    <lineage>
        <taxon>Eukaryota</taxon>
        <taxon>Viridiplantae</taxon>
        <taxon>Streptophyta</taxon>
        <taxon>Embryophyta</taxon>
        <taxon>Tracheophyta</taxon>
        <taxon>Spermatophyta</taxon>
        <taxon>Magnoliopsida</taxon>
        <taxon>eudicotyledons</taxon>
        <taxon>Gunneridae</taxon>
        <taxon>Pentapetalae</taxon>
        <taxon>Caryophyllales</taxon>
        <taxon>Nepenthaceae</taxon>
        <taxon>Nepenthes</taxon>
    </lineage>
</organism>
<name>A0AAD3T7V0_NEPGR</name>
<feature type="transmembrane region" description="Helical" evidence="1">
    <location>
        <begin position="18"/>
        <end position="40"/>
    </location>
</feature>